<dbReference type="OrthoDB" id="77601at2759"/>
<dbReference type="Pfam" id="PF12717">
    <property type="entry name" value="Cnd1"/>
    <property type="match status" value="1"/>
</dbReference>
<dbReference type="eggNOG" id="KOG0414">
    <property type="taxonomic scope" value="Eukaryota"/>
</dbReference>
<dbReference type="GO" id="GO:0046536">
    <property type="term" value="C:dosage compensation complex"/>
    <property type="evidence" value="ECO:0007669"/>
    <property type="project" value="EnsemblMetazoa"/>
</dbReference>
<evidence type="ECO:0000256" key="10">
    <source>
        <dbReference type="PIRNR" id="PIRNR017127"/>
    </source>
</evidence>
<evidence type="ECO:0000256" key="8">
    <source>
        <dbReference type="ARBA" id="ARBA00023242"/>
    </source>
</evidence>
<dbReference type="GO" id="GO:0043073">
    <property type="term" value="C:germ cell nucleus"/>
    <property type="evidence" value="ECO:0007669"/>
    <property type="project" value="EnsemblMetazoa"/>
</dbReference>
<dbReference type="EMBL" id="GL379799">
    <property type="protein sequence ID" value="EGT34890.1"/>
    <property type="molecule type" value="Genomic_DNA"/>
</dbReference>
<keyword evidence="11" id="KW-0175">Coiled coil</keyword>
<dbReference type="GO" id="GO:0000796">
    <property type="term" value="C:condensin complex"/>
    <property type="evidence" value="ECO:0007669"/>
    <property type="project" value="EnsemblMetazoa"/>
</dbReference>
<keyword evidence="8" id="KW-0539">Nucleus</keyword>
<sequence length="1467" mass="168979">MPRNVARRRADPPPPIIDDDQRIDIDVVPEENEQPRQGCGFQLIGDLICRATPLPSEKIDQDIEAFAEMADMGDWKGVSKYFDSLLSMCQLSSTYQNWRTRFRVAEHLVSCFDGLKEDLDAYVKSFFDAKDGTSEHKINVQLVDTVSMLVVLIEKFTVQLQRYASQTAAAANSVRGKGAKARNPIIDNEIAKWKSANRFRMINCLIALLELDCHSILGYKKRALRYVFAPEMIEVLFMERFLDTVTQLYEDSENANRSNQSWINHFLKIGMILSADFKMQTQFADSLFTKTLQLTFLETANNYPFIEPLVQLLKEEKDKGNVRRSDSLRSVISMVVRRACMLYQEDRAERLPPKSYCMLIQALAVNAQDIMLNDANLVYKLLDNPHQNVRMAGLQALADMFSSPHLSQHNCERFLPRQQKRIAIFYKLVAHTNDEGTNVRSKAVSLLRSLMENRRIPEEFESIGLLTVVGGRLLDKSVQVRKCAIQFLTVFLDNNRHGHDFTRDTHVVLLDEKARDLRLRSQTHSRVLQEAAEYFVRINFQLKGYLKNELIALFKGEVKSKNESLNLRRLFEDLTIRENAAAVTRHYAHLADFPYKENLREAHPDNDLQFVDDAVRHVLINLERDYSNCKIQEMNMDDAQMLEEEQANRDAEHTIMQLRAQLQQLINKMSIESELADCTHNAMRCVMMGDTAEIKEGIKFLTRCKLFGISGADDAIRSMCSLVWRPSADVIEELVEAAEDMFISRLEGNEKAAERDKSTVENLMSAMSGVTEKDRASVEEVIYLLASPEKKKTESDPKTTKTARKKRPIEVNVISRLWTIALDTSIGNEERKMIALRVLYPISRTEKGLLEARARIRSIQKKLAEKSEIAVEALRIISILGTQTEQEKAADAYNHPVFRINQDDSLFKSIEQLFFHEVFKSDDDPKRDWFNIIRLTISTILNVSMDVNVMLPKLAMHFVYRVKKVSEFYYYYEQKVQETRDDDVKREVAKRRYDYWAVTYCRVWEKFMAFCGEVAVQLHAYIQITIPRLHGRYVKKIVNAEKNDLNVNEVQARYLTDLEKSIAQRKTIFAISEELTEENASNDLHHLVSLMCDKRLFLQTKLLGRLLPVVVYGMRAKTMPEKIRRAAALAFAKFMPLSAEISSFGAPQFFSTMVRSSSDIARCNLVAACCDFAFSQPTLFELYAPSLFRMSSDKSPLVRESTVLVLSHLMSNDMIQTRGILSEPARLICDEDRHVKEAAQSFFRDLNARSETLIQLLPEFVFRFASPSERMPYMKYKLVFEFISALLKEKNKTSTDSMIDRVCMKFANIDMTDTEAPKYLLIALIKFSAHDGGLHRLQDNWRHWSKFLCDATVAREYRHMIEHLYNQSKSEEYRSQCTELINNINKIQNEGLRREDITPAPSTTKRGRGRKPAAASDSAAGPSNRTPARRRQPARRKKDSEDEEEEEEMEEEEAEDDDQPDSENESD</sequence>
<comment type="subcellular location">
    <subcellularLocation>
        <location evidence="2">Chromosome</location>
    </subcellularLocation>
    <subcellularLocation>
        <location evidence="1">Nucleus</location>
    </subcellularLocation>
</comment>
<dbReference type="GO" id="GO:0045144">
    <property type="term" value="P:meiotic sister chromatid segregation"/>
    <property type="evidence" value="ECO:0007669"/>
    <property type="project" value="EnsemblMetazoa"/>
</dbReference>
<evidence type="ECO:0000256" key="12">
    <source>
        <dbReference type="SAM" id="MobiDB-lite"/>
    </source>
</evidence>
<dbReference type="InterPro" id="IPR026971">
    <property type="entry name" value="CND1/NCAPD3"/>
</dbReference>
<evidence type="ECO:0000256" key="9">
    <source>
        <dbReference type="ARBA" id="ARBA00023306"/>
    </source>
</evidence>
<organism evidence="15">
    <name type="scientific">Caenorhabditis brenneri</name>
    <name type="common">Nematode worm</name>
    <dbReference type="NCBI Taxonomy" id="135651"/>
    <lineage>
        <taxon>Eukaryota</taxon>
        <taxon>Metazoa</taxon>
        <taxon>Ecdysozoa</taxon>
        <taxon>Nematoda</taxon>
        <taxon>Chromadorea</taxon>
        <taxon>Rhabditida</taxon>
        <taxon>Rhabditina</taxon>
        <taxon>Rhabditomorpha</taxon>
        <taxon>Rhabditoidea</taxon>
        <taxon>Rhabditidae</taxon>
        <taxon>Peloderinae</taxon>
        <taxon>Caenorhabditis</taxon>
    </lineage>
</organism>
<dbReference type="InterPro" id="IPR016024">
    <property type="entry name" value="ARM-type_fold"/>
</dbReference>
<dbReference type="GO" id="GO:0000794">
    <property type="term" value="C:condensed nuclear chromosome"/>
    <property type="evidence" value="ECO:0007669"/>
    <property type="project" value="EnsemblMetazoa"/>
</dbReference>
<dbReference type="InterPro" id="IPR032682">
    <property type="entry name" value="Cnd1_C"/>
</dbReference>
<dbReference type="GO" id="GO:0000779">
    <property type="term" value="C:condensed chromosome, centromeric region"/>
    <property type="evidence" value="ECO:0007669"/>
    <property type="project" value="TreeGrafter"/>
</dbReference>
<dbReference type="PIRSF" id="PIRSF017127">
    <property type="entry name" value="Condensin_D2"/>
    <property type="match status" value="1"/>
</dbReference>
<dbReference type="GO" id="GO:0005654">
    <property type="term" value="C:nucleoplasm"/>
    <property type="evidence" value="ECO:0007669"/>
    <property type="project" value="EnsemblMetazoa"/>
</dbReference>
<evidence type="ECO:0000256" key="11">
    <source>
        <dbReference type="SAM" id="Coils"/>
    </source>
</evidence>
<dbReference type="InParanoid" id="G0ML01"/>
<feature type="domain" description="Condensin complex subunit 1 C-terminal" evidence="13">
    <location>
        <begin position="1162"/>
        <end position="1307"/>
    </location>
</feature>
<dbReference type="InterPro" id="IPR011989">
    <property type="entry name" value="ARM-like"/>
</dbReference>
<evidence type="ECO:0000256" key="6">
    <source>
        <dbReference type="ARBA" id="ARBA00022776"/>
    </source>
</evidence>
<comment type="function">
    <text evidence="10">Regulatory subunit of the condensin complex, a complex required for conversion of interphase chromatin into mitotic-like condense chromosomes. The condensin complex probably introduces positive supercoils into relaxed DNA in the presence of type I topoisomerases and converts nicked DNA into positive knotted forms in the presence of type II topoisomerases.</text>
</comment>
<comment type="similarity">
    <text evidence="3 10">Belongs to the CND1 (condensin subunit 1) family.</text>
</comment>
<dbReference type="GO" id="GO:0042393">
    <property type="term" value="F:histone binding"/>
    <property type="evidence" value="ECO:0007669"/>
    <property type="project" value="TreeGrafter"/>
</dbReference>
<feature type="region of interest" description="Disordered" evidence="12">
    <location>
        <begin position="1392"/>
        <end position="1467"/>
    </location>
</feature>
<dbReference type="GO" id="GO:0051301">
    <property type="term" value="P:cell division"/>
    <property type="evidence" value="ECO:0007669"/>
    <property type="project" value="UniProtKB-KW"/>
</dbReference>
<dbReference type="HOGENOM" id="CLU_004539_0_0_1"/>
<dbReference type="PANTHER" id="PTHR14222:SF2">
    <property type="entry name" value="CONDENSIN COMPLEX SUBUNIT 1"/>
    <property type="match status" value="1"/>
</dbReference>
<evidence type="ECO:0000256" key="1">
    <source>
        <dbReference type="ARBA" id="ARBA00004123"/>
    </source>
</evidence>
<accession>G0ML01</accession>
<dbReference type="InterPro" id="IPR007673">
    <property type="entry name" value="Condensin_cplx_su1"/>
</dbReference>
<gene>
    <name evidence="14" type="primary">Cbn-dpy-28</name>
    <name evidence="14" type="ORF">CAEBREN_01633</name>
</gene>
<keyword evidence="15" id="KW-1185">Reference proteome</keyword>
<reference evidence="15" key="1">
    <citation type="submission" date="2011-07" db="EMBL/GenBank/DDBJ databases">
        <authorList>
            <consortium name="Caenorhabditis brenneri Sequencing and Analysis Consortium"/>
            <person name="Wilson R.K."/>
        </authorList>
    </citation>
    <scope>NUCLEOTIDE SEQUENCE [LARGE SCALE GENOMIC DNA]</scope>
    <source>
        <strain evidence="15">PB2801</strain>
    </source>
</reference>
<evidence type="ECO:0000256" key="4">
    <source>
        <dbReference type="ARBA" id="ARBA00022454"/>
    </source>
</evidence>
<keyword evidence="6 10" id="KW-0498">Mitosis</keyword>
<keyword evidence="7 10" id="KW-0226">DNA condensation</keyword>
<evidence type="ECO:0000313" key="14">
    <source>
        <dbReference type="EMBL" id="EGT34890.1"/>
    </source>
</evidence>
<evidence type="ECO:0000256" key="5">
    <source>
        <dbReference type="ARBA" id="ARBA00022618"/>
    </source>
</evidence>
<protein>
    <recommendedName>
        <fullName evidence="10">Condensin complex subunit 1</fullName>
    </recommendedName>
</protein>
<dbReference type="GO" id="GO:0010032">
    <property type="term" value="P:meiotic chromosome condensation"/>
    <property type="evidence" value="ECO:0007669"/>
    <property type="project" value="TreeGrafter"/>
</dbReference>
<dbReference type="GO" id="GO:0007076">
    <property type="term" value="P:mitotic chromosome condensation"/>
    <property type="evidence" value="ECO:0007669"/>
    <property type="project" value="InterPro"/>
</dbReference>
<feature type="compositionally biased region" description="Basic residues" evidence="12">
    <location>
        <begin position="1427"/>
        <end position="1437"/>
    </location>
</feature>
<proteinExistence type="inferred from homology"/>
<dbReference type="GO" id="GO:0000805">
    <property type="term" value="C:X chromosome"/>
    <property type="evidence" value="ECO:0007669"/>
    <property type="project" value="EnsemblMetazoa"/>
</dbReference>
<dbReference type="OMA" id="AHTNDEG"/>
<evidence type="ECO:0000256" key="2">
    <source>
        <dbReference type="ARBA" id="ARBA00004286"/>
    </source>
</evidence>
<keyword evidence="9 10" id="KW-0131">Cell cycle</keyword>
<name>G0ML01_CAEBE</name>
<dbReference type="STRING" id="135651.G0ML01"/>
<keyword evidence="4" id="KW-0158">Chromosome</keyword>
<dbReference type="FunCoup" id="G0ML01">
    <property type="interactions" value="1090"/>
</dbReference>
<evidence type="ECO:0000313" key="15">
    <source>
        <dbReference type="Proteomes" id="UP000008068"/>
    </source>
</evidence>
<dbReference type="Proteomes" id="UP000008068">
    <property type="component" value="Unassembled WGS sequence"/>
</dbReference>
<dbReference type="GO" id="GO:0045128">
    <property type="term" value="P:negative regulation of reciprocal meiotic recombination"/>
    <property type="evidence" value="ECO:0007669"/>
    <property type="project" value="EnsemblMetazoa"/>
</dbReference>
<evidence type="ECO:0000256" key="3">
    <source>
        <dbReference type="ARBA" id="ARBA00009606"/>
    </source>
</evidence>
<dbReference type="Gene3D" id="1.25.10.10">
    <property type="entry name" value="Leucine-rich Repeat Variant"/>
    <property type="match status" value="2"/>
</dbReference>
<evidence type="ECO:0000256" key="7">
    <source>
        <dbReference type="ARBA" id="ARBA00023067"/>
    </source>
</evidence>
<feature type="compositionally biased region" description="Acidic residues" evidence="12">
    <location>
        <begin position="1441"/>
        <end position="1467"/>
    </location>
</feature>
<keyword evidence="5 10" id="KW-0132">Cell division</keyword>
<feature type="coiled-coil region" evidence="11">
    <location>
        <begin position="641"/>
        <end position="675"/>
    </location>
</feature>
<evidence type="ECO:0000259" key="13">
    <source>
        <dbReference type="Pfam" id="PF12717"/>
    </source>
</evidence>
<dbReference type="SUPFAM" id="SSF48371">
    <property type="entry name" value="ARM repeat"/>
    <property type="match status" value="1"/>
</dbReference>
<feature type="region of interest" description="Disordered" evidence="12">
    <location>
        <begin position="1"/>
        <end position="20"/>
    </location>
</feature>
<dbReference type="PANTHER" id="PTHR14222">
    <property type="entry name" value="CONDENSIN"/>
    <property type="match status" value="1"/>
</dbReference>